<dbReference type="SUPFAM" id="SSF53300">
    <property type="entry name" value="vWA-like"/>
    <property type="match status" value="1"/>
</dbReference>
<evidence type="ECO:0000313" key="3">
    <source>
        <dbReference type="EMBL" id="KAH6657659.1"/>
    </source>
</evidence>
<protein>
    <recommendedName>
        <fullName evidence="2">VWFA domain-containing protein</fullName>
    </recommendedName>
</protein>
<feature type="domain" description="VWFA" evidence="2">
    <location>
        <begin position="144"/>
        <end position="314"/>
    </location>
</feature>
<sequence length="396" mass="43721">MALSFVPPSRNQSHTRHSSTFIHQTRHYIPQIDSSIRMERLWPNRLSRALSGSGRKSPKPEGSTEQSTKPPVSHNPFRGSSATRQPRERSPPPAYTPTVAGPSGQSLGASSSSSSCHQKRAHPAISRAEASTEEDKYAFLSKFDTVFLIDDSYSMTGDSWRETKQALASMLPVIFSHDQDGPDFYFMNHKTEDLGSSSEPWKAGTGYRNVTRAEGNRIRNEQLTVEEIFKKVRPNGTTPTGQRLGDILRTYVRNYEAMIRKTQDETCLKPLNIIVITDGVPDDAPGAIIQQFAKKLDTLDAPPYQIGIQFFQVGNAPGAAEALRTLDDKLNKDKNPDEKAEGAGRQGLVPSIRDIVDTSTFDDRTGDAVLTADLILKVLLGAVNPRLDALDSNLRE</sequence>
<dbReference type="Gene3D" id="3.40.50.410">
    <property type="entry name" value="von Willebrand factor, type A domain"/>
    <property type="match status" value="1"/>
</dbReference>
<comment type="caution">
    <text evidence="3">The sequence shown here is derived from an EMBL/GenBank/DDBJ whole genome shotgun (WGS) entry which is preliminary data.</text>
</comment>
<organism evidence="3 4">
    <name type="scientific">Truncatella angustata</name>
    <dbReference type="NCBI Taxonomy" id="152316"/>
    <lineage>
        <taxon>Eukaryota</taxon>
        <taxon>Fungi</taxon>
        <taxon>Dikarya</taxon>
        <taxon>Ascomycota</taxon>
        <taxon>Pezizomycotina</taxon>
        <taxon>Sordariomycetes</taxon>
        <taxon>Xylariomycetidae</taxon>
        <taxon>Amphisphaeriales</taxon>
        <taxon>Sporocadaceae</taxon>
        <taxon>Truncatella</taxon>
    </lineage>
</organism>
<feature type="compositionally biased region" description="Low complexity" evidence="1">
    <location>
        <begin position="101"/>
        <end position="115"/>
    </location>
</feature>
<dbReference type="Pfam" id="PF00092">
    <property type="entry name" value="VWA"/>
    <property type="match status" value="1"/>
</dbReference>
<dbReference type="OrthoDB" id="2142040at2759"/>
<dbReference type="PANTHER" id="PTHR34706">
    <property type="entry name" value="SLR1338 PROTEIN"/>
    <property type="match status" value="1"/>
</dbReference>
<name>A0A9P8USQ9_9PEZI</name>
<dbReference type="InterPro" id="IPR036465">
    <property type="entry name" value="vWFA_dom_sf"/>
</dbReference>
<feature type="region of interest" description="Disordered" evidence="1">
    <location>
        <begin position="1"/>
        <end position="22"/>
    </location>
</feature>
<evidence type="ECO:0000259" key="2">
    <source>
        <dbReference type="PROSITE" id="PS50234"/>
    </source>
</evidence>
<dbReference type="InterPro" id="IPR002035">
    <property type="entry name" value="VWF_A"/>
</dbReference>
<evidence type="ECO:0000256" key="1">
    <source>
        <dbReference type="SAM" id="MobiDB-lite"/>
    </source>
</evidence>
<dbReference type="PANTHER" id="PTHR34706:SF1">
    <property type="entry name" value="VWFA DOMAIN-CONTAINING PROTEIN"/>
    <property type="match status" value="1"/>
</dbReference>
<dbReference type="AlphaFoldDB" id="A0A9P8USQ9"/>
<gene>
    <name evidence="3" type="ORF">BKA67DRAFT_555925</name>
</gene>
<dbReference type="Proteomes" id="UP000758603">
    <property type="component" value="Unassembled WGS sequence"/>
</dbReference>
<accession>A0A9P8USQ9</accession>
<reference evidence="3" key="1">
    <citation type="journal article" date="2021" name="Nat. Commun.">
        <title>Genetic determinants of endophytism in the Arabidopsis root mycobiome.</title>
        <authorList>
            <person name="Mesny F."/>
            <person name="Miyauchi S."/>
            <person name="Thiergart T."/>
            <person name="Pickel B."/>
            <person name="Atanasova L."/>
            <person name="Karlsson M."/>
            <person name="Huettel B."/>
            <person name="Barry K.W."/>
            <person name="Haridas S."/>
            <person name="Chen C."/>
            <person name="Bauer D."/>
            <person name="Andreopoulos W."/>
            <person name="Pangilinan J."/>
            <person name="LaButti K."/>
            <person name="Riley R."/>
            <person name="Lipzen A."/>
            <person name="Clum A."/>
            <person name="Drula E."/>
            <person name="Henrissat B."/>
            <person name="Kohler A."/>
            <person name="Grigoriev I.V."/>
            <person name="Martin F.M."/>
            <person name="Hacquard S."/>
        </authorList>
    </citation>
    <scope>NUCLEOTIDE SEQUENCE</scope>
    <source>
        <strain evidence="3">MPI-SDFR-AT-0073</strain>
    </source>
</reference>
<dbReference type="EMBL" id="JAGPXC010000002">
    <property type="protein sequence ID" value="KAH6657659.1"/>
    <property type="molecule type" value="Genomic_DNA"/>
</dbReference>
<evidence type="ECO:0000313" key="4">
    <source>
        <dbReference type="Proteomes" id="UP000758603"/>
    </source>
</evidence>
<proteinExistence type="predicted"/>
<feature type="region of interest" description="Disordered" evidence="1">
    <location>
        <begin position="48"/>
        <end position="131"/>
    </location>
</feature>
<dbReference type="PROSITE" id="PS50234">
    <property type="entry name" value="VWFA"/>
    <property type="match status" value="1"/>
</dbReference>
<keyword evidence="4" id="KW-1185">Reference proteome</keyword>
<dbReference type="GeneID" id="70131019"/>
<dbReference type="RefSeq" id="XP_045961893.1">
    <property type="nucleotide sequence ID" value="XM_046102127.1"/>
</dbReference>